<dbReference type="Gene3D" id="3.10.310.10">
    <property type="entry name" value="Diaminopimelate Epimerase, Chain A, domain 1"/>
    <property type="match status" value="2"/>
</dbReference>
<protein>
    <submittedName>
        <fullName evidence="2">Phenazine biosynthesis protein PhzF family</fullName>
    </submittedName>
</protein>
<dbReference type="Proteomes" id="UP000182652">
    <property type="component" value="Unassembled WGS sequence"/>
</dbReference>
<dbReference type="GO" id="GO:0005737">
    <property type="term" value="C:cytoplasm"/>
    <property type="evidence" value="ECO:0007669"/>
    <property type="project" value="TreeGrafter"/>
</dbReference>
<dbReference type="Pfam" id="PF02567">
    <property type="entry name" value="PhzC-PhzF"/>
    <property type="match status" value="1"/>
</dbReference>
<dbReference type="InterPro" id="IPR003719">
    <property type="entry name" value="Phenazine_PhzF-like"/>
</dbReference>
<dbReference type="SUPFAM" id="SSF54506">
    <property type="entry name" value="Diaminopimelate epimerase-like"/>
    <property type="match status" value="1"/>
</dbReference>
<accession>A0A1H4RCM5</accession>
<dbReference type="NCBIfam" id="TIGR00654">
    <property type="entry name" value="PhzF_family"/>
    <property type="match status" value="1"/>
</dbReference>
<name>A0A1H4RCM5_9MICC</name>
<dbReference type="PANTHER" id="PTHR13774:SF32">
    <property type="entry name" value="ANTISENSE-ENHANCING SEQUENCE 1"/>
    <property type="match status" value="1"/>
</dbReference>
<keyword evidence="3" id="KW-1185">Reference proteome</keyword>
<gene>
    <name evidence="2" type="ORF">SAMN04489745_2523</name>
</gene>
<dbReference type="AlphaFoldDB" id="A0A1H4RCM5"/>
<dbReference type="RefSeq" id="WP_066215717.1">
    <property type="nucleotide sequence ID" value="NZ_FNSN01000003.1"/>
</dbReference>
<evidence type="ECO:0000313" key="3">
    <source>
        <dbReference type="Proteomes" id="UP000182652"/>
    </source>
</evidence>
<evidence type="ECO:0000313" key="2">
    <source>
        <dbReference type="EMBL" id="SEC29617.1"/>
    </source>
</evidence>
<dbReference type="GO" id="GO:0016853">
    <property type="term" value="F:isomerase activity"/>
    <property type="evidence" value="ECO:0007669"/>
    <property type="project" value="TreeGrafter"/>
</dbReference>
<organism evidence="2 3">
    <name type="scientific">Arthrobacter woluwensis</name>
    <dbReference type="NCBI Taxonomy" id="156980"/>
    <lineage>
        <taxon>Bacteria</taxon>
        <taxon>Bacillati</taxon>
        <taxon>Actinomycetota</taxon>
        <taxon>Actinomycetes</taxon>
        <taxon>Micrococcales</taxon>
        <taxon>Micrococcaceae</taxon>
        <taxon>Arthrobacter</taxon>
    </lineage>
</organism>
<sequence length="295" mass="31108">MATTRFFWVDVFAQTPLTGNPLALVPEADDLTLEQMVAIAREFNQSETTFLVTPALDGADIRLLSFTPEGFEALGAGHNAMGAWIWLAGHGGLPPERHEFRQQIGQDILPVRIDRSPDSAVVRVTMQQSAPRFLGRVLDRESLAAALSLATDDLLATPGPVVASTGAEHLLVPVASRDAIDRTAPDSARLKAILAHSGAEGCYVFTTEPGADGYDAYTRFFNPTVGIAEDPATGTAAGPLAALLAKESPAVAGHEFRILQGNAAGRPSVLSVVVNDDRVELSGSGLVVAEGTLFL</sequence>
<proteinExistence type="predicted"/>
<feature type="active site" evidence="1">
    <location>
        <position position="47"/>
    </location>
</feature>
<reference evidence="2 3" key="1">
    <citation type="submission" date="2016-10" db="EMBL/GenBank/DDBJ databases">
        <authorList>
            <person name="de Groot N.N."/>
        </authorList>
    </citation>
    <scope>NUCLEOTIDE SEQUENCE [LARGE SCALE GENOMIC DNA]</scope>
    <source>
        <strain evidence="2 3">DSM 10495</strain>
    </source>
</reference>
<dbReference type="PANTHER" id="PTHR13774">
    <property type="entry name" value="PHENAZINE BIOSYNTHESIS PROTEIN"/>
    <property type="match status" value="1"/>
</dbReference>
<dbReference type="PIRSF" id="PIRSF016184">
    <property type="entry name" value="PhzC_PhzF"/>
    <property type="match status" value="1"/>
</dbReference>
<dbReference type="EMBL" id="FNSN01000003">
    <property type="protein sequence ID" value="SEC29617.1"/>
    <property type="molecule type" value="Genomic_DNA"/>
</dbReference>
<evidence type="ECO:0000256" key="1">
    <source>
        <dbReference type="PIRSR" id="PIRSR016184-1"/>
    </source>
</evidence>